<reference evidence="4 5" key="1">
    <citation type="submission" date="2021-03" db="EMBL/GenBank/DDBJ databases">
        <title>Genomic and phenotypic characterization of Chloracidobacterium isolates provides evidence for multiple species.</title>
        <authorList>
            <person name="Saini M.K."/>
            <person name="Costas A.M.G."/>
            <person name="Tank M."/>
            <person name="Bryant D.A."/>
        </authorList>
    </citation>
    <scope>NUCLEOTIDE SEQUENCE [LARGE SCALE GENOMIC DNA]</scope>
    <source>
        <strain evidence="4 5">BV2-C</strain>
    </source>
</reference>
<dbReference type="InterPro" id="IPR050817">
    <property type="entry name" value="DjlA_DnaK_co-chaperone"/>
</dbReference>
<feature type="domain" description="J" evidence="3">
    <location>
        <begin position="279"/>
        <end position="352"/>
    </location>
</feature>
<dbReference type="PROSITE" id="PS00636">
    <property type="entry name" value="DNAJ_1"/>
    <property type="match status" value="1"/>
</dbReference>
<dbReference type="SUPFAM" id="SSF48452">
    <property type="entry name" value="TPR-like"/>
    <property type="match status" value="1"/>
</dbReference>
<dbReference type="RefSeq" id="WP_211428016.1">
    <property type="nucleotide sequence ID" value="NZ_CP072648.1"/>
</dbReference>
<evidence type="ECO:0000256" key="2">
    <source>
        <dbReference type="SAM" id="MobiDB-lite"/>
    </source>
</evidence>
<evidence type="ECO:0000259" key="3">
    <source>
        <dbReference type="PROSITE" id="PS50076"/>
    </source>
</evidence>
<dbReference type="InterPro" id="IPR019734">
    <property type="entry name" value="TPR_rpt"/>
</dbReference>
<dbReference type="Gene3D" id="1.10.287.110">
    <property type="entry name" value="DnaJ domain"/>
    <property type="match status" value="1"/>
</dbReference>
<feature type="compositionally biased region" description="Polar residues" evidence="2">
    <location>
        <begin position="352"/>
        <end position="362"/>
    </location>
</feature>
<dbReference type="Pfam" id="PF13181">
    <property type="entry name" value="TPR_8"/>
    <property type="match status" value="1"/>
</dbReference>
<dbReference type="InterPro" id="IPR018253">
    <property type="entry name" value="DnaJ_domain_CS"/>
</dbReference>
<dbReference type="PANTHER" id="PTHR24074">
    <property type="entry name" value="CO-CHAPERONE PROTEIN DJLA"/>
    <property type="match status" value="1"/>
</dbReference>
<feature type="compositionally biased region" description="Pro residues" evidence="2">
    <location>
        <begin position="392"/>
        <end position="413"/>
    </location>
</feature>
<dbReference type="InterPro" id="IPR011990">
    <property type="entry name" value="TPR-like_helical_dom_sf"/>
</dbReference>
<dbReference type="InterPro" id="IPR036869">
    <property type="entry name" value="J_dom_sf"/>
</dbReference>
<feature type="compositionally biased region" description="Pro residues" evidence="2">
    <location>
        <begin position="426"/>
        <end position="446"/>
    </location>
</feature>
<name>A0ABX8B578_9BACT</name>
<keyword evidence="1" id="KW-0802">TPR repeat</keyword>
<dbReference type="SUPFAM" id="SSF160246">
    <property type="entry name" value="EspE N-terminal domain-like"/>
    <property type="match status" value="1"/>
</dbReference>
<gene>
    <name evidence="4" type="ORF">J8C06_07065</name>
</gene>
<dbReference type="PRINTS" id="PR01217">
    <property type="entry name" value="PRICHEXTENSN"/>
</dbReference>
<evidence type="ECO:0000313" key="4">
    <source>
        <dbReference type="EMBL" id="QUW02126.1"/>
    </source>
</evidence>
<dbReference type="SUPFAM" id="SSF46565">
    <property type="entry name" value="Chaperone J-domain"/>
    <property type="match status" value="1"/>
</dbReference>
<dbReference type="EMBL" id="CP072648">
    <property type="protein sequence ID" value="QUW02126.1"/>
    <property type="molecule type" value="Genomic_DNA"/>
</dbReference>
<dbReference type="PRINTS" id="PR00625">
    <property type="entry name" value="JDOMAIN"/>
</dbReference>
<dbReference type="InterPro" id="IPR001623">
    <property type="entry name" value="DnaJ_domain"/>
</dbReference>
<keyword evidence="5" id="KW-1185">Reference proteome</keyword>
<dbReference type="SMART" id="SM00271">
    <property type="entry name" value="DnaJ"/>
    <property type="match status" value="1"/>
</dbReference>
<feature type="compositionally biased region" description="Low complexity" evidence="2">
    <location>
        <begin position="480"/>
        <end position="493"/>
    </location>
</feature>
<evidence type="ECO:0000256" key="1">
    <source>
        <dbReference type="PROSITE-ProRule" id="PRU00339"/>
    </source>
</evidence>
<evidence type="ECO:0000313" key="5">
    <source>
        <dbReference type="Proteomes" id="UP000676506"/>
    </source>
</evidence>
<dbReference type="Gene3D" id="1.25.40.10">
    <property type="entry name" value="Tetratricopeptide repeat domain"/>
    <property type="match status" value="1"/>
</dbReference>
<dbReference type="InterPro" id="IPR037257">
    <property type="entry name" value="T2SS_E_N_sf"/>
</dbReference>
<feature type="repeat" description="TPR" evidence="1">
    <location>
        <begin position="594"/>
        <end position="627"/>
    </location>
</feature>
<dbReference type="CDD" id="cd06257">
    <property type="entry name" value="DnaJ"/>
    <property type="match status" value="1"/>
</dbReference>
<feature type="repeat" description="TPR" evidence="1">
    <location>
        <begin position="522"/>
        <end position="555"/>
    </location>
</feature>
<dbReference type="PROSITE" id="PS50076">
    <property type="entry name" value="DNAJ_2"/>
    <property type="match status" value="1"/>
</dbReference>
<dbReference type="SMART" id="SM00028">
    <property type="entry name" value="TPR"/>
    <property type="match status" value="3"/>
</dbReference>
<dbReference type="PROSITE" id="PS50005">
    <property type="entry name" value="TPR"/>
    <property type="match status" value="2"/>
</dbReference>
<feature type="compositionally biased region" description="Low complexity" evidence="2">
    <location>
        <begin position="502"/>
        <end position="511"/>
    </location>
</feature>
<protein>
    <submittedName>
        <fullName evidence="4">DnaJ domain-containing protein</fullName>
    </submittedName>
</protein>
<feature type="region of interest" description="Disordered" evidence="2">
    <location>
        <begin position="350"/>
        <end position="520"/>
    </location>
</feature>
<feature type="compositionally biased region" description="Pro residues" evidence="2">
    <location>
        <begin position="456"/>
        <end position="479"/>
    </location>
</feature>
<proteinExistence type="predicted"/>
<dbReference type="Pfam" id="PF14332">
    <property type="entry name" value="DUF4388"/>
    <property type="match status" value="1"/>
</dbReference>
<accession>A0ABX8B578</accession>
<dbReference type="Pfam" id="PF00226">
    <property type="entry name" value="DnaJ"/>
    <property type="match status" value="1"/>
</dbReference>
<dbReference type="Proteomes" id="UP000676506">
    <property type="component" value="Chromosome 1"/>
</dbReference>
<organism evidence="4 5">
    <name type="scientific">Chloracidobacterium validum</name>
    <dbReference type="NCBI Taxonomy" id="2821543"/>
    <lineage>
        <taxon>Bacteria</taxon>
        <taxon>Pseudomonadati</taxon>
        <taxon>Acidobacteriota</taxon>
        <taxon>Terriglobia</taxon>
        <taxon>Terriglobales</taxon>
        <taxon>Acidobacteriaceae</taxon>
        <taxon>Chloracidobacterium</taxon>
    </lineage>
</organism>
<sequence length="677" mass="73235">MTQRLEGTCVPQLIGICYQQQLSGTLTLTQPNLVRHVYFENGSIVYAASETVSERFGERLCTLGCISPEQLARAIAETSKGKRLGACLVELGYLAATDLQAMLVGHVTYLVHSLFHWTTGEYRFQAQKIKVAGFEQSLSPVSLIFDGIRSLSDMELIRRWLGGMHRCLKPVSTKQVSLPGVTLTPEEAFVLSRLDAPLRIEDACLATPLPEERVLRALCAFAMAGIVSFADGDPSPVIEVMPSPSAPAGKTSGEIDAAHAAEICFELEEKMRVVESGGTHYQVLGINRRFTSDELKKTYRELAKKFHPDRHSQLAAFDFQVKAKLERVFIAIQQAYDVLNDEEKRRKYDLTITGNTARSTPGGNRFPTGAYPVARPTPSSPPGGQPSSFGPAPKPPAAPPPRPPVPPTLPVRPPSGDTPRPTVTPKSPPLPPKPPASASFPTPPTIKRPSTGAHPASPPIPKPPAPTPPTLKPPTPPPVTAATGATAQSNGGPPSTPPPRMPTGAYPKAPSSLPPEPPAVPASELYLKTVEYMGNGDVERAYQSIRRAVEQRPNNADYQAMLGRVLLRIPGRNKEAEKAFLTAIDLCRDPDEVPELLIELSDLYIKFGLDSRAIECLDQGLSLAPEHPELKKRRKALGAKRTMTPRAGSLRVATGRRLQSLVGKVFGLDNAKDDDST</sequence>
<dbReference type="InterPro" id="IPR025497">
    <property type="entry name" value="PatA-like_N"/>
</dbReference>